<feature type="domain" description="Sulfatase N-terminal" evidence="6">
    <location>
        <begin position="36"/>
        <end position="353"/>
    </location>
</feature>
<dbReference type="GO" id="GO:0004065">
    <property type="term" value="F:arylsulfatase activity"/>
    <property type="evidence" value="ECO:0007669"/>
    <property type="project" value="InterPro"/>
</dbReference>
<dbReference type="PIRSF" id="PIRSF000972">
    <property type="entry name" value="Arylsulf_plant"/>
    <property type="match status" value="1"/>
</dbReference>
<dbReference type="EMBL" id="CP042197">
    <property type="protein sequence ID" value="QDS75210.1"/>
    <property type="molecule type" value="Genomic_DNA"/>
</dbReference>
<organism evidence="7 8">
    <name type="scientific">Venturia effusa</name>
    <dbReference type="NCBI Taxonomy" id="50376"/>
    <lineage>
        <taxon>Eukaryota</taxon>
        <taxon>Fungi</taxon>
        <taxon>Dikarya</taxon>
        <taxon>Ascomycota</taxon>
        <taxon>Pezizomycotina</taxon>
        <taxon>Dothideomycetes</taxon>
        <taxon>Pleosporomycetidae</taxon>
        <taxon>Venturiales</taxon>
        <taxon>Venturiaceae</taxon>
        <taxon>Venturia</taxon>
    </lineage>
</organism>
<dbReference type="InterPro" id="IPR017850">
    <property type="entry name" value="Alkaline_phosphatase_core_sf"/>
</dbReference>
<dbReference type="InterPro" id="IPR024607">
    <property type="entry name" value="Sulfatase_CS"/>
</dbReference>
<dbReference type="AlphaFoldDB" id="A0A517LHV1"/>
<reference evidence="7 8" key="1">
    <citation type="submission" date="2019-07" db="EMBL/GenBank/DDBJ databases">
        <title>Finished genome of Venturia effusa.</title>
        <authorList>
            <person name="Young C.A."/>
            <person name="Cox M.P."/>
            <person name="Ganley A.R.D."/>
            <person name="David W.J."/>
        </authorList>
    </citation>
    <scope>NUCLEOTIDE SEQUENCE [LARGE SCALE GENOMIC DNA]</scope>
    <source>
        <strain evidence="8">albino</strain>
    </source>
</reference>
<evidence type="ECO:0000256" key="4">
    <source>
        <dbReference type="ARBA" id="ARBA00023180"/>
    </source>
</evidence>
<evidence type="ECO:0000313" key="7">
    <source>
        <dbReference type="EMBL" id="QDS75210.1"/>
    </source>
</evidence>
<name>A0A517LHV1_9PEZI</name>
<evidence type="ECO:0000256" key="3">
    <source>
        <dbReference type="ARBA" id="ARBA00022801"/>
    </source>
</evidence>
<dbReference type="PANTHER" id="PTHR43108">
    <property type="entry name" value="N-ACETYLGLUCOSAMINE-6-SULFATASE FAMILY MEMBER"/>
    <property type="match status" value="1"/>
</dbReference>
<feature type="modified residue" description="3-oxoalanine (Cys)" evidence="5">
    <location>
        <position position="80"/>
    </location>
</feature>
<evidence type="ECO:0000259" key="6">
    <source>
        <dbReference type="Pfam" id="PF00884"/>
    </source>
</evidence>
<dbReference type="InterPro" id="IPR012083">
    <property type="entry name" value="Arylsulfatase"/>
</dbReference>
<dbReference type="Pfam" id="PF00884">
    <property type="entry name" value="Sulfatase"/>
    <property type="match status" value="1"/>
</dbReference>
<dbReference type="STRING" id="50376.A0A517LHV1"/>
<dbReference type="OrthoDB" id="96314at2759"/>
<keyword evidence="3" id="KW-0378">Hydrolase</keyword>
<protein>
    <recommendedName>
        <fullName evidence="6">Sulfatase N-terminal domain-containing protein</fullName>
    </recommendedName>
</protein>
<accession>A0A517LHV1</accession>
<keyword evidence="8" id="KW-1185">Reference proteome</keyword>
<evidence type="ECO:0000256" key="2">
    <source>
        <dbReference type="ARBA" id="ARBA00022729"/>
    </source>
</evidence>
<dbReference type="PROSITE" id="PS00523">
    <property type="entry name" value="SULFATASE_1"/>
    <property type="match status" value="1"/>
</dbReference>
<dbReference type="GO" id="GO:0018958">
    <property type="term" value="P:phenol-containing compound metabolic process"/>
    <property type="evidence" value="ECO:0007669"/>
    <property type="project" value="InterPro"/>
</dbReference>
<comment type="PTM">
    <text evidence="5">The conversion to 3-oxoalanine (also known as C-formylglycine, FGly), of a serine or cysteine residue in prokaryotes and of a cysteine residue in eukaryotes, is critical for catalytic activity.</text>
</comment>
<evidence type="ECO:0000256" key="1">
    <source>
        <dbReference type="ARBA" id="ARBA00008779"/>
    </source>
</evidence>
<dbReference type="InterPro" id="IPR000917">
    <property type="entry name" value="Sulfatase_N"/>
</dbReference>
<dbReference type="GO" id="GO:0008449">
    <property type="term" value="F:N-acetylglucosamine-6-sulfatase activity"/>
    <property type="evidence" value="ECO:0007669"/>
    <property type="project" value="TreeGrafter"/>
</dbReference>
<gene>
    <name evidence="7" type="ORF">FKW77_000083</name>
</gene>
<proteinExistence type="inferred from homology"/>
<dbReference type="Gene3D" id="3.40.720.10">
    <property type="entry name" value="Alkaline Phosphatase, subunit A"/>
    <property type="match status" value="1"/>
</dbReference>
<evidence type="ECO:0000256" key="5">
    <source>
        <dbReference type="PIRSR" id="PIRSR000972-50"/>
    </source>
</evidence>
<dbReference type="GO" id="GO:0005539">
    <property type="term" value="F:glycosaminoglycan binding"/>
    <property type="evidence" value="ECO:0007669"/>
    <property type="project" value="TreeGrafter"/>
</dbReference>
<keyword evidence="2" id="KW-0732">Signal</keyword>
<evidence type="ECO:0000313" key="8">
    <source>
        <dbReference type="Proteomes" id="UP000316270"/>
    </source>
</evidence>
<dbReference type="CDD" id="cd16147">
    <property type="entry name" value="G6S"/>
    <property type="match status" value="1"/>
</dbReference>
<keyword evidence="4" id="KW-0325">Glycoprotein</keyword>
<dbReference type="PANTHER" id="PTHR43108:SF8">
    <property type="entry name" value="SD21168P"/>
    <property type="match status" value="1"/>
</dbReference>
<sequence>MKFFSCAIKAFAVFGSFGWIKSVFSLSPIERENDRPNVVVILTDDQDTHLNSMDYLPLVKRHMTDKGTSFNKHYCTVALCCPSRVTLWTGKVAHNTVGINQFCVRRILTRSYRMPYGKNKHRPYGSYTLVNELQVDILNSLSLENFDKPFARGFTGNDFLLDPTTYQYLNATIQTNHDPPVSYAGQYCTDVIAGKTLAYIDDALTTSEPFFIVSSPIAPHADQTEEILSATAPVPAGRHKALFQDAKVPRTPNFNPESQNDSNIEYNDEWHRSRLRALQAVDELVDGIINKLASRDNGYHIGQHRLQPGKMCSYEEDVNVPMIIRGPGVQAGATTNLVTSHTDLAPTILSLIGAPQRPDFDGIPIPVRAEDLSLNQKDWHEYVGVEYWGPSVSEGIFDRIPKLRNTYKALRISGSDYSFYYSVWCTNEHELYDMTTDPYQMTNLFAVNGTILPSASSTTLILGRPVSQFIARIDALLLVLKSCKGMTCSKPWLALHPTGDVMNLKQAVSETFDEFYAGQARVEFDECADGYIVEVEGPQFETDGLQYFDSD</sequence>
<comment type="similarity">
    <text evidence="1">Belongs to the sulfatase family.</text>
</comment>
<dbReference type="SUPFAM" id="SSF53649">
    <property type="entry name" value="Alkaline phosphatase-like"/>
    <property type="match status" value="1"/>
</dbReference>
<dbReference type="Proteomes" id="UP000316270">
    <property type="component" value="Chromosome 13"/>
</dbReference>